<evidence type="ECO:0000256" key="3">
    <source>
        <dbReference type="ARBA" id="ARBA00023134"/>
    </source>
</evidence>
<gene>
    <name evidence="7" type="ORF">LCGC14_1950820</name>
</gene>
<dbReference type="EMBL" id="LAZR01021292">
    <property type="protein sequence ID" value="KKL85828.1"/>
    <property type="molecule type" value="Genomic_DNA"/>
</dbReference>
<keyword evidence="2" id="KW-0547">Nucleotide-binding</keyword>
<dbReference type="PANTHER" id="PTHR30314">
    <property type="entry name" value="CELL DIVISION PROTEIN FTSZ-RELATED"/>
    <property type="match status" value="1"/>
</dbReference>
<comment type="caution">
    <text evidence="7">The sequence shown here is derived from an EMBL/GenBank/DDBJ whole genome shotgun (WGS) entry which is preliminary data.</text>
</comment>
<evidence type="ECO:0008006" key="8">
    <source>
        <dbReference type="Google" id="ProtNLM"/>
    </source>
</evidence>
<dbReference type="SMART" id="SM00864">
    <property type="entry name" value="Tubulin"/>
    <property type="match status" value="1"/>
</dbReference>
<dbReference type="InterPro" id="IPR018316">
    <property type="entry name" value="Tubulin/FtsZ_2-layer-sand-dom"/>
</dbReference>
<dbReference type="AlphaFoldDB" id="A0A0F9FHV6"/>
<proteinExistence type="inferred from homology"/>
<dbReference type="GO" id="GO:0003924">
    <property type="term" value="F:GTPase activity"/>
    <property type="evidence" value="ECO:0007669"/>
    <property type="project" value="InterPro"/>
</dbReference>
<evidence type="ECO:0000259" key="5">
    <source>
        <dbReference type="SMART" id="SM00864"/>
    </source>
</evidence>
<dbReference type="HAMAP" id="MF_00909">
    <property type="entry name" value="FtsZ"/>
    <property type="match status" value="1"/>
</dbReference>
<dbReference type="PANTHER" id="PTHR30314:SF3">
    <property type="entry name" value="MITOCHONDRIAL DIVISION PROTEIN FSZA"/>
    <property type="match status" value="1"/>
</dbReference>
<feature type="non-terminal residue" evidence="7">
    <location>
        <position position="1"/>
    </location>
</feature>
<reference evidence="7" key="1">
    <citation type="journal article" date="2015" name="Nature">
        <title>Complex archaea that bridge the gap between prokaryotes and eukaryotes.</title>
        <authorList>
            <person name="Spang A."/>
            <person name="Saw J.H."/>
            <person name="Jorgensen S.L."/>
            <person name="Zaremba-Niedzwiedzka K."/>
            <person name="Martijn J."/>
            <person name="Lind A.E."/>
            <person name="van Eijk R."/>
            <person name="Schleper C."/>
            <person name="Guy L."/>
            <person name="Ettema T.J."/>
        </authorList>
    </citation>
    <scope>NUCLEOTIDE SEQUENCE</scope>
</reference>
<dbReference type="NCBIfam" id="TIGR00065">
    <property type="entry name" value="ftsZ"/>
    <property type="match status" value="1"/>
</dbReference>
<evidence type="ECO:0000259" key="6">
    <source>
        <dbReference type="SMART" id="SM00865"/>
    </source>
</evidence>
<dbReference type="GO" id="GO:0005737">
    <property type="term" value="C:cytoplasm"/>
    <property type="evidence" value="ECO:0007669"/>
    <property type="project" value="TreeGrafter"/>
</dbReference>
<dbReference type="InterPro" id="IPR037103">
    <property type="entry name" value="Tubulin/FtsZ-like_C"/>
</dbReference>
<evidence type="ECO:0000256" key="1">
    <source>
        <dbReference type="ARBA" id="ARBA00009690"/>
    </source>
</evidence>
<dbReference type="SUPFAM" id="SSF52490">
    <property type="entry name" value="Tubulin nucleotide-binding domain-like"/>
    <property type="match status" value="1"/>
</dbReference>
<dbReference type="SMART" id="SM00865">
    <property type="entry name" value="Tubulin_C"/>
    <property type="match status" value="1"/>
</dbReference>
<dbReference type="InterPro" id="IPR036525">
    <property type="entry name" value="Tubulin/FtsZ_GTPase_sf"/>
</dbReference>
<feature type="domain" description="Tubulin/FtsZ GTPase" evidence="5">
    <location>
        <begin position="2"/>
        <end position="175"/>
    </location>
</feature>
<sequence>EKNRMRGVEYIAVNTDAQDLDQVSVHRKIYIGRALTKGLGAGMNPDIGRQAAEENRSEIGEMLDGADIVFVVGGFGGGTASGAAPIVAEIAKQKGILTIGIVTKPFEFEGSRRMNIAQEALDRMREHVDALVVIPNDRIFALINKDTPIIRAFMYIDDILNHGVQAIGDLINIPGIINIDFADIKTILQDAGPSLIGVGIASGQDRAAKAVDEAIHSPLLETSIEGAKGILFSVAGGRDMKMVEINDIAKVIAANLDSNAKVIFGAYYDRNLKDKQLKVTVIATGFSNLFSSDRLGTQHLFTKRRANVPFPVSKTIHVEKQEKSSSTNEEDASVVESQEPKTDPWDIPAFLRKKKK</sequence>
<dbReference type="CDD" id="cd02201">
    <property type="entry name" value="FtsZ_type1"/>
    <property type="match status" value="1"/>
</dbReference>
<dbReference type="Pfam" id="PF00091">
    <property type="entry name" value="Tubulin"/>
    <property type="match status" value="1"/>
</dbReference>
<feature type="domain" description="Tubulin/FtsZ 2-layer sandwich" evidence="6">
    <location>
        <begin position="177"/>
        <end position="295"/>
    </location>
</feature>
<evidence type="ECO:0000256" key="4">
    <source>
        <dbReference type="SAM" id="MobiDB-lite"/>
    </source>
</evidence>
<dbReference type="GO" id="GO:0005525">
    <property type="term" value="F:GTP binding"/>
    <property type="evidence" value="ECO:0007669"/>
    <property type="project" value="UniProtKB-KW"/>
</dbReference>
<dbReference type="InterPro" id="IPR000158">
    <property type="entry name" value="Cell_div_FtsZ"/>
</dbReference>
<dbReference type="FunFam" id="3.40.50.1440:FF:000001">
    <property type="entry name" value="Cell division protein FtsZ"/>
    <property type="match status" value="1"/>
</dbReference>
<accession>A0A0F9FHV6</accession>
<name>A0A0F9FHV6_9ZZZZ</name>
<dbReference type="PRINTS" id="PR00423">
    <property type="entry name" value="CELLDVISFTSZ"/>
</dbReference>
<feature type="region of interest" description="Disordered" evidence="4">
    <location>
        <begin position="317"/>
        <end position="356"/>
    </location>
</feature>
<evidence type="ECO:0000313" key="7">
    <source>
        <dbReference type="EMBL" id="KKL85828.1"/>
    </source>
</evidence>
<dbReference type="SUPFAM" id="SSF55307">
    <property type="entry name" value="Tubulin C-terminal domain-like"/>
    <property type="match status" value="1"/>
</dbReference>
<keyword evidence="3" id="KW-0342">GTP-binding</keyword>
<comment type="similarity">
    <text evidence="1">Belongs to the FtsZ family.</text>
</comment>
<dbReference type="InterPro" id="IPR003008">
    <property type="entry name" value="Tubulin_FtsZ_GTPase"/>
</dbReference>
<dbReference type="Gene3D" id="3.30.1330.20">
    <property type="entry name" value="Tubulin/FtsZ, C-terminal domain"/>
    <property type="match status" value="1"/>
</dbReference>
<dbReference type="Pfam" id="PF12327">
    <property type="entry name" value="FtsZ_C"/>
    <property type="match status" value="1"/>
</dbReference>
<organism evidence="7">
    <name type="scientific">marine sediment metagenome</name>
    <dbReference type="NCBI Taxonomy" id="412755"/>
    <lineage>
        <taxon>unclassified sequences</taxon>
        <taxon>metagenomes</taxon>
        <taxon>ecological metagenomes</taxon>
    </lineage>
</organism>
<dbReference type="InterPro" id="IPR008280">
    <property type="entry name" value="Tub_FtsZ_C"/>
</dbReference>
<dbReference type="InterPro" id="IPR045061">
    <property type="entry name" value="FtsZ/CetZ"/>
</dbReference>
<dbReference type="GO" id="GO:0051301">
    <property type="term" value="P:cell division"/>
    <property type="evidence" value="ECO:0007669"/>
    <property type="project" value="TreeGrafter"/>
</dbReference>
<dbReference type="Gene3D" id="3.40.50.1440">
    <property type="entry name" value="Tubulin/FtsZ, GTPase domain"/>
    <property type="match status" value="1"/>
</dbReference>
<evidence type="ECO:0000256" key="2">
    <source>
        <dbReference type="ARBA" id="ARBA00022741"/>
    </source>
</evidence>
<dbReference type="InterPro" id="IPR024757">
    <property type="entry name" value="FtsZ_C"/>
</dbReference>
<dbReference type="GO" id="GO:0032153">
    <property type="term" value="C:cell division site"/>
    <property type="evidence" value="ECO:0007669"/>
    <property type="project" value="TreeGrafter"/>
</dbReference>
<protein>
    <recommendedName>
        <fullName evidence="8">Cell division protein FtsZ</fullName>
    </recommendedName>
</protein>